<proteinExistence type="predicted"/>
<name>A0A0W8FCE0_9ZZZZ</name>
<evidence type="ECO:0000313" key="1">
    <source>
        <dbReference type="EMBL" id="KUG18414.1"/>
    </source>
</evidence>
<comment type="caution">
    <text evidence="1">The sequence shown here is derived from an EMBL/GenBank/DDBJ whole genome shotgun (WGS) entry which is preliminary data.</text>
</comment>
<dbReference type="AlphaFoldDB" id="A0A0W8FCE0"/>
<dbReference type="EMBL" id="LNQE01001382">
    <property type="protein sequence ID" value="KUG18414.1"/>
    <property type="molecule type" value="Genomic_DNA"/>
</dbReference>
<reference evidence="1" key="1">
    <citation type="journal article" date="2015" name="Proc. Natl. Acad. Sci. U.S.A.">
        <title>Networks of energetic and metabolic interactions define dynamics in microbial communities.</title>
        <authorList>
            <person name="Embree M."/>
            <person name="Liu J.K."/>
            <person name="Al-Bassam M.M."/>
            <person name="Zengler K."/>
        </authorList>
    </citation>
    <scope>NUCLEOTIDE SEQUENCE</scope>
</reference>
<accession>A0A0W8FCE0</accession>
<protein>
    <submittedName>
        <fullName evidence="1">Uncharacterized protein</fullName>
    </submittedName>
</protein>
<organism evidence="1">
    <name type="scientific">hydrocarbon metagenome</name>
    <dbReference type="NCBI Taxonomy" id="938273"/>
    <lineage>
        <taxon>unclassified sequences</taxon>
        <taxon>metagenomes</taxon>
        <taxon>ecological metagenomes</taxon>
    </lineage>
</organism>
<gene>
    <name evidence="1" type="ORF">ASZ90_011869</name>
</gene>
<sequence>MRKYAKKYVNLCCVKDQDPPEPKSPESHMIKCCMITGWMIKGWKIWGGIIEGIGDNSYEKL</sequence>